<evidence type="ECO:0000313" key="1">
    <source>
        <dbReference type="EMBL" id="EST32069.1"/>
    </source>
</evidence>
<proteinExistence type="predicted"/>
<dbReference type="HOGENOM" id="CLU_1874331_0_0_11"/>
<dbReference type="Proteomes" id="UP000017984">
    <property type="component" value="Chromosome"/>
</dbReference>
<dbReference type="OrthoDB" id="3701787at2"/>
<reference evidence="1 2" key="1">
    <citation type="journal article" date="2014" name="Genome Announc.">
        <title>Draft Genome Sequence of Streptomyces roseochromogenes subsp. oscitans DS 12.976, Producer of the Aminocoumarin Antibiotic Clorobiocin.</title>
        <authorList>
            <person name="Ruckert C."/>
            <person name="Kalinowski J."/>
            <person name="Heide L."/>
            <person name="Apel A.K."/>
        </authorList>
    </citation>
    <scope>NUCLEOTIDE SEQUENCE [LARGE SCALE GENOMIC DNA]</scope>
    <source>
        <strain evidence="1 2">DS 12.976</strain>
    </source>
</reference>
<organism evidence="1 2">
    <name type="scientific">Streptomyces roseochromogenus subsp. oscitans DS 12.976</name>
    <dbReference type="NCBI Taxonomy" id="1352936"/>
    <lineage>
        <taxon>Bacteria</taxon>
        <taxon>Bacillati</taxon>
        <taxon>Actinomycetota</taxon>
        <taxon>Actinomycetes</taxon>
        <taxon>Kitasatosporales</taxon>
        <taxon>Streptomycetaceae</taxon>
        <taxon>Streptomyces</taxon>
    </lineage>
</organism>
<dbReference type="AlphaFoldDB" id="V6KSW1"/>
<dbReference type="PATRIC" id="fig|1352936.5.peg.3290"/>
<dbReference type="RefSeq" id="WP_023547112.1">
    <property type="nucleotide sequence ID" value="NZ_CM002285.1"/>
</dbReference>
<comment type="caution">
    <text evidence="1">The sequence shown here is derived from an EMBL/GenBank/DDBJ whole genome shotgun (WGS) entry which is preliminary data.</text>
</comment>
<protein>
    <submittedName>
        <fullName evidence="1">Uncharacterized protein</fullName>
    </submittedName>
</protein>
<keyword evidence="2" id="KW-1185">Reference proteome</keyword>
<dbReference type="STRING" id="1352936.M878_15645"/>
<dbReference type="EMBL" id="AWQX01000133">
    <property type="protein sequence ID" value="EST32069.1"/>
    <property type="molecule type" value="Genomic_DNA"/>
</dbReference>
<sequence length="136" mass="14333">MPEVLTGGAARPEEGHGAHRLRAALPRGEEYVEAWFVEGTGEDAFVPAVRLNSQHGLPLSQADRTAAAERFLSTRSQGSDRRIAGSTGVSPATVAALRGRSSVSEAQSNARAGCDGRVRPLNAAEGRRRAVRFLAG</sequence>
<name>V6KSW1_STRRC</name>
<gene>
    <name evidence="1" type="ORF">M878_15645</name>
</gene>
<evidence type="ECO:0000313" key="2">
    <source>
        <dbReference type="Proteomes" id="UP000017984"/>
    </source>
</evidence>
<accession>V6KSW1</accession>